<dbReference type="Gene3D" id="1.10.357.140">
    <property type="entry name" value="UbiA prenyltransferase"/>
    <property type="match status" value="1"/>
</dbReference>
<gene>
    <name evidence="12" type="primary">ubiA</name>
    <name evidence="14" type="ORF">AFERRID_18240</name>
</gene>
<evidence type="ECO:0000256" key="9">
    <source>
        <dbReference type="ARBA" id="ARBA00022842"/>
    </source>
</evidence>
<dbReference type="InterPro" id="IPR000537">
    <property type="entry name" value="UbiA_prenyltransferase"/>
</dbReference>
<comment type="catalytic activity">
    <reaction evidence="12">
        <text>all-trans-octaprenyl diphosphate + 4-hydroxybenzoate = 4-hydroxy-3-(all-trans-octaprenyl)benzoate + diphosphate</text>
        <dbReference type="Rhea" id="RHEA:27782"/>
        <dbReference type="ChEBI" id="CHEBI:1617"/>
        <dbReference type="ChEBI" id="CHEBI:17879"/>
        <dbReference type="ChEBI" id="CHEBI:33019"/>
        <dbReference type="ChEBI" id="CHEBI:57711"/>
        <dbReference type="EC" id="2.5.1.39"/>
    </reaction>
</comment>
<evidence type="ECO:0000256" key="10">
    <source>
        <dbReference type="ARBA" id="ARBA00022989"/>
    </source>
</evidence>
<keyword evidence="11 12" id="KW-0472">Membrane</keyword>
<comment type="function">
    <text evidence="12">Catalyzes the prenylation of para-hydroxybenzoate (PHB) with an all-trans polyprenyl group. Mediates the second step in the final reaction sequence of ubiquinone-8 (UQ-8) biosynthesis, which is the condensation of the polyisoprenoid side chain with PHB, generating the first membrane-bound Q intermediate 3-octaprenyl-4-hydroxybenzoate.</text>
</comment>
<feature type="transmembrane region" description="Helical" evidence="12">
    <location>
        <begin position="178"/>
        <end position="199"/>
    </location>
</feature>
<evidence type="ECO:0000313" key="15">
    <source>
        <dbReference type="Proteomes" id="UP000280188"/>
    </source>
</evidence>
<dbReference type="AlphaFoldDB" id="A0A2Z6IJK1"/>
<dbReference type="GO" id="GO:0005886">
    <property type="term" value="C:plasma membrane"/>
    <property type="evidence" value="ECO:0007669"/>
    <property type="project" value="UniProtKB-SubCell"/>
</dbReference>
<evidence type="ECO:0000256" key="13">
    <source>
        <dbReference type="NCBIfam" id="TIGR01474"/>
    </source>
</evidence>
<dbReference type="EMBL" id="AP018795">
    <property type="protein sequence ID" value="BBF65606.1"/>
    <property type="molecule type" value="Genomic_DNA"/>
</dbReference>
<feature type="transmembrane region" description="Helical" evidence="12">
    <location>
        <begin position="247"/>
        <end position="262"/>
    </location>
</feature>
<dbReference type="Proteomes" id="UP000280188">
    <property type="component" value="Chromosome"/>
</dbReference>
<name>A0A2Z6IJK1_ACIFI</name>
<dbReference type="InterPro" id="IPR030470">
    <property type="entry name" value="UbiA_prenylTrfase_CS"/>
</dbReference>
<dbReference type="EC" id="2.5.1.39" evidence="12 13"/>
<dbReference type="Pfam" id="PF01040">
    <property type="entry name" value="UbiA"/>
    <property type="match status" value="1"/>
</dbReference>
<evidence type="ECO:0000256" key="8">
    <source>
        <dbReference type="ARBA" id="ARBA00022692"/>
    </source>
</evidence>
<feature type="transmembrane region" description="Helical" evidence="12">
    <location>
        <begin position="283"/>
        <end position="305"/>
    </location>
</feature>
<comment type="cofactor">
    <cofactor evidence="1 12">
        <name>Mg(2+)</name>
        <dbReference type="ChEBI" id="CHEBI:18420"/>
    </cofactor>
</comment>
<dbReference type="FunFam" id="1.20.120.1780:FF:000001">
    <property type="entry name" value="4-hydroxybenzoate octaprenyltransferase"/>
    <property type="match status" value="1"/>
</dbReference>
<proteinExistence type="inferred from homology"/>
<dbReference type="InterPro" id="IPR006370">
    <property type="entry name" value="HB_polyprenyltransferase-like"/>
</dbReference>
<dbReference type="GO" id="GO:0008412">
    <property type="term" value="F:4-hydroxybenzoate polyprenyltransferase activity"/>
    <property type="evidence" value="ECO:0007669"/>
    <property type="project" value="UniProtKB-UniRule"/>
</dbReference>
<dbReference type="HAMAP" id="MF_01635">
    <property type="entry name" value="UbiA"/>
    <property type="match status" value="1"/>
</dbReference>
<dbReference type="InterPro" id="IPR044878">
    <property type="entry name" value="UbiA_sf"/>
</dbReference>
<reference evidence="14 15" key="1">
    <citation type="journal article" date="2018" name="Microbiol. Resour. Announc.">
        <title>Complete Genome Sequence of Acidithiobacillus ferridurans JCM 18981.</title>
        <authorList>
            <person name="Miyauchi T."/>
            <person name="Kouzuma A."/>
            <person name="Abe T."/>
            <person name="Watanabe K."/>
        </authorList>
    </citation>
    <scope>NUCLEOTIDE SEQUENCE [LARGE SCALE GENOMIC DNA]</scope>
    <source>
        <strain evidence="15">ATCC 33020 / DSM 29468 / JCM 18981 / 11Fe</strain>
    </source>
</reference>
<comment type="pathway">
    <text evidence="12">Cofactor biosynthesis; ubiquinone biosynthesis.</text>
</comment>
<keyword evidence="6 12" id="KW-0808">Transferase</keyword>
<dbReference type="PANTHER" id="PTHR11048">
    <property type="entry name" value="PRENYLTRANSFERASES"/>
    <property type="match status" value="1"/>
</dbReference>
<comment type="subcellular location">
    <subcellularLocation>
        <location evidence="12">Cell inner membrane</location>
        <topology evidence="12">Multi-pass membrane protein</topology>
    </subcellularLocation>
    <subcellularLocation>
        <location evidence="2">Membrane</location>
        <topology evidence="2">Multi-pass membrane protein</topology>
    </subcellularLocation>
</comment>
<feature type="transmembrane region" description="Helical" evidence="12">
    <location>
        <begin position="220"/>
        <end position="241"/>
    </location>
</feature>
<accession>A0A2Z6IJK1</accession>
<keyword evidence="7 12" id="KW-0831">Ubiquinone biosynthesis</keyword>
<dbReference type="PROSITE" id="PS00943">
    <property type="entry name" value="UBIA"/>
    <property type="match status" value="1"/>
</dbReference>
<evidence type="ECO:0000256" key="1">
    <source>
        <dbReference type="ARBA" id="ARBA00001946"/>
    </source>
</evidence>
<evidence type="ECO:0000256" key="4">
    <source>
        <dbReference type="ARBA" id="ARBA00022475"/>
    </source>
</evidence>
<evidence type="ECO:0000256" key="2">
    <source>
        <dbReference type="ARBA" id="ARBA00004141"/>
    </source>
</evidence>
<evidence type="ECO:0000313" key="14">
    <source>
        <dbReference type="EMBL" id="BBF65606.1"/>
    </source>
</evidence>
<evidence type="ECO:0000256" key="3">
    <source>
        <dbReference type="ARBA" id="ARBA00005985"/>
    </source>
</evidence>
<organism evidence="14 15">
    <name type="scientific">Acidithiobacillus ferridurans</name>
    <dbReference type="NCBI Taxonomy" id="1232575"/>
    <lineage>
        <taxon>Bacteria</taxon>
        <taxon>Pseudomonadati</taxon>
        <taxon>Pseudomonadota</taxon>
        <taxon>Acidithiobacillia</taxon>
        <taxon>Acidithiobacillales</taxon>
        <taxon>Acidithiobacillaceae</taxon>
        <taxon>Acidithiobacillus</taxon>
    </lineage>
</organism>
<dbReference type="UniPathway" id="UPA00232"/>
<dbReference type="InterPro" id="IPR039653">
    <property type="entry name" value="Prenyltransferase"/>
</dbReference>
<evidence type="ECO:0000256" key="5">
    <source>
        <dbReference type="ARBA" id="ARBA00022519"/>
    </source>
</evidence>
<feature type="transmembrane region" description="Helical" evidence="12">
    <location>
        <begin position="154"/>
        <end position="172"/>
    </location>
</feature>
<keyword evidence="5 12" id="KW-0997">Cell inner membrane</keyword>
<evidence type="ECO:0000256" key="12">
    <source>
        <dbReference type="HAMAP-Rule" id="MF_01635"/>
    </source>
</evidence>
<keyword evidence="9 12" id="KW-0460">Magnesium</keyword>
<dbReference type="KEGG" id="afj:AFERRID_18240"/>
<keyword evidence="4 12" id="KW-1003">Cell membrane</keyword>
<dbReference type="FunFam" id="1.10.357.140:FF:000002">
    <property type="entry name" value="4-hydroxybenzoate octaprenyltransferase"/>
    <property type="match status" value="1"/>
</dbReference>
<evidence type="ECO:0000256" key="7">
    <source>
        <dbReference type="ARBA" id="ARBA00022688"/>
    </source>
</evidence>
<dbReference type="NCBIfam" id="TIGR01474">
    <property type="entry name" value="ubiA_proteo"/>
    <property type="match status" value="1"/>
</dbReference>
<protein>
    <recommendedName>
        <fullName evidence="12 13">4-hydroxybenzoate octaprenyltransferase</fullName>
        <ecNumber evidence="12 13">2.5.1.39</ecNumber>
    </recommendedName>
    <alternativeName>
        <fullName evidence="12">4-HB polyprenyltransferase</fullName>
    </alternativeName>
</protein>
<keyword evidence="10 12" id="KW-1133">Transmembrane helix</keyword>
<dbReference type="Gene3D" id="1.20.120.1780">
    <property type="entry name" value="UbiA prenyltransferase"/>
    <property type="match status" value="1"/>
</dbReference>
<dbReference type="PANTHER" id="PTHR11048:SF28">
    <property type="entry name" value="4-HYDROXYBENZOATE POLYPRENYLTRANSFERASE, MITOCHONDRIAL"/>
    <property type="match status" value="1"/>
</dbReference>
<keyword evidence="8 12" id="KW-0812">Transmembrane</keyword>
<dbReference type="CDD" id="cd13959">
    <property type="entry name" value="PT_UbiA_COQ2"/>
    <property type="match status" value="1"/>
</dbReference>
<comment type="similarity">
    <text evidence="3 12">Belongs to the UbiA prenyltransferase family.</text>
</comment>
<evidence type="ECO:0000256" key="6">
    <source>
        <dbReference type="ARBA" id="ARBA00022679"/>
    </source>
</evidence>
<evidence type="ECO:0000256" key="11">
    <source>
        <dbReference type="ARBA" id="ARBA00023136"/>
    </source>
</evidence>
<sequence>MLGGTGTTLMQAPSSLRQRLRAYAGLMRVDRPIGTLLLLWPTYWGLWLAAKGTPSLRLFLIFTVGTWLTRSAGCVINDYFDRDFDRQVARTCQRPLAAGLITPQEALRLFVVLCLLAATLLPFLNWLTIGLSAGAVLITITYPLFKRFTHLPQAYLGIAFSFGIPMAFAATLNQVPPLAWWLMLANACWVVAYDTAYAMADRPDDIQAGIKSTAILFGRFDRHTIAALQAVMLTLFIGIGVAQAMHWPYWIALAGAAVLAAYEQTLLGGDRDQAFRAFLHNNWIGLLLFWGIVAGLAPGGVSTVLPGAA</sequence>
<dbReference type="GO" id="GO:0006744">
    <property type="term" value="P:ubiquinone biosynthetic process"/>
    <property type="evidence" value="ECO:0007669"/>
    <property type="project" value="UniProtKB-UniRule"/>
</dbReference>
<keyword evidence="15" id="KW-1185">Reference proteome</keyword>